<protein>
    <submittedName>
        <fullName evidence="2">Uncharacterized protein</fullName>
    </submittedName>
</protein>
<organism evidence="3">
    <name type="scientific">Perkinsus marinus (strain ATCC 50983 / TXsc)</name>
    <dbReference type="NCBI Taxonomy" id="423536"/>
    <lineage>
        <taxon>Eukaryota</taxon>
        <taxon>Sar</taxon>
        <taxon>Alveolata</taxon>
        <taxon>Perkinsozoa</taxon>
        <taxon>Perkinsea</taxon>
        <taxon>Perkinsida</taxon>
        <taxon>Perkinsidae</taxon>
        <taxon>Perkinsus</taxon>
    </lineage>
</organism>
<evidence type="ECO:0000256" key="1">
    <source>
        <dbReference type="SAM" id="SignalP"/>
    </source>
</evidence>
<gene>
    <name evidence="2" type="ORF">Pmar_PMAR002112</name>
</gene>
<feature type="non-terminal residue" evidence="2">
    <location>
        <position position="233"/>
    </location>
</feature>
<keyword evidence="1" id="KW-0732">Signal</keyword>
<evidence type="ECO:0000313" key="2">
    <source>
        <dbReference type="EMBL" id="EER12857.1"/>
    </source>
</evidence>
<evidence type="ECO:0000313" key="3">
    <source>
        <dbReference type="Proteomes" id="UP000007800"/>
    </source>
</evidence>
<dbReference type="InParanoid" id="C5KRN6"/>
<keyword evidence="3" id="KW-1185">Reference proteome</keyword>
<dbReference type="AlphaFoldDB" id="C5KRN6"/>
<dbReference type="GeneID" id="9055651"/>
<feature type="signal peptide" evidence="1">
    <location>
        <begin position="1"/>
        <end position="20"/>
    </location>
</feature>
<feature type="chain" id="PRO_5002954535" evidence="1">
    <location>
        <begin position="21"/>
        <end position="233"/>
    </location>
</feature>
<sequence>MLHKIFILTVAVAWESIALSSVDDRSPGRADTAENECVVTWANLIDPKKITVEVFADRIADPSVAGRTIRAIRIKSFEYTSKDGEVQRRTTDIIKTVIDSEMLSALSRRDVSEHVDEQTLCREQLKIFAEYMDDSSERYRADAARLGIMPGSKSFTAWSILNLIFEWQINRRFGESITEEKCVISAGAWLSYIGSSGLPPSNEMIRATVKAGYVPEKNVVDIKFFSVNNGLSR</sequence>
<dbReference type="OMA" id="WANLIDP"/>
<proteinExistence type="predicted"/>
<dbReference type="Proteomes" id="UP000007800">
    <property type="component" value="Unassembled WGS sequence"/>
</dbReference>
<accession>C5KRN6</accession>
<name>C5KRN6_PERM5</name>
<dbReference type="EMBL" id="GG675872">
    <property type="protein sequence ID" value="EER12857.1"/>
    <property type="molecule type" value="Genomic_DNA"/>
</dbReference>
<dbReference type="RefSeq" id="XP_002781062.1">
    <property type="nucleotide sequence ID" value="XM_002781016.1"/>
</dbReference>
<reference evidence="2 3" key="1">
    <citation type="submission" date="2008-07" db="EMBL/GenBank/DDBJ databases">
        <authorList>
            <person name="El-Sayed N."/>
            <person name="Caler E."/>
            <person name="Inman J."/>
            <person name="Amedeo P."/>
            <person name="Hass B."/>
            <person name="Wortman J."/>
        </authorList>
    </citation>
    <scope>NUCLEOTIDE SEQUENCE [LARGE SCALE GENOMIC DNA]</scope>
    <source>
        <strain evidence="3">ATCC 50983 / TXsc</strain>
    </source>
</reference>
<dbReference type="OrthoDB" id="413380at2759"/>